<dbReference type="Pfam" id="PF01844">
    <property type="entry name" value="HNH"/>
    <property type="match status" value="1"/>
</dbReference>
<keyword evidence="3" id="KW-1185">Reference proteome</keyword>
<protein>
    <submittedName>
        <fullName evidence="2">HNH endonuclease</fullName>
    </submittedName>
</protein>
<evidence type="ECO:0000313" key="3">
    <source>
        <dbReference type="Proteomes" id="UP000323708"/>
    </source>
</evidence>
<evidence type="ECO:0000259" key="1">
    <source>
        <dbReference type="Pfam" id="PF01844"/>
    </source>
</evidence>
<dbReference type="GO" id="GO:0008270">
    <property type="term" value="F:zinc ion binding"/>
    <property type="evidence" value="ECO:0007669"/>
    <property type="project" value="InterPro"/>
</dbReference>
<dbReference type="GO" id="GO:0003676">
    <property type="term" value="F:nucleic acid binding"/>
    <property type="evidence" value="ECO:0007669"/>
    <property type="project" value="InterPro"/>
</dbReference>
<dbReference type="AlphaFoldDB" id="A0A5B0X0W1"/>
<gene>
    <name evidence="2" type="ORF">F0M18_10750</name>
</gene>
<evidence type="ECO:0000313" key="2">
    <source>
        <dbReference type="EMBL" id="KAA1191991.1"/>
    </source>
</evidence>
<accession>A0A5B0X0W1</accession>
<dbReference type="Gene3D" id="1.10.30.50">
    <property type="match status" value="1"/>
</dbReference>
<comment type="caution">
    <text evidence="2">The sequence shown here is derived from an EMBL/GenBank/DDBJ whole genome shotgun (WGS) entry which is preliminary data.</text>
</comment>
<keyword evidence="2" id="KW-0378">Hydrolase</keyword>
<keyword evidence="2" id="KW-0540">Nuclease</keyword>
<dbReference type="GO" id="GO:0004519">
    <property type="term" value="F:endonuclease activity"/>
    <property type="evidence" value="ECO:0007669"/>
    <property type="project" value="UniProtKB-KW"/>
</dbReference>
<feature type="domain" description="HNH" evidence="1">
    <location>
        <begin position="88"/>
        <end position="120"/>
    </location>
</feature>
<reference evidence="2 3" key="1">
    <citation type="submission" date="2019-09" db="EMBL/GenBank/DDBJ databases">
        <authorList>
            <person name="Chen X.-Y."/>
        </authorList>
    </citation>
    <scope>NUCLEOTIDE SEQUENCE [LARGE SCALE GENOMIC DNA]</scope>
    <source>
        <strain evidence="2 3">NY5</strain>
    </source>
</reference>
<name>A0A5B0X0W1_9GAMM</name>
<organism evidence="2 3">
    <name type="scientific">Pseudohalioglobus sediminis</name>
    <dbReference type="NCBI Taxonomy" id="2606449"/>
    <lineage>
        <taxon>Bacteria</taxon>
        <taxon>Pseudomonadati</taxon>
        <taxon>Pseudomonadota</taxon>
        <taxon>Gammaproteobacteria</taxon>
        <taxon>Cellvibrionales</taxon>
        <taxon>Halieaceae</taxon>
        <taxon>Pseudohalioglobus</taxon>
    </lineage>
</organism>
<sequence>MALVTERTAFHRLVTSIIGIAMSFIKSPPKEKSVKTQKRKSLKTSRSRAYQVQHGHCYYCHQPMWKESEQELVSRFPITSKQAQLLKCTGEHLVPHSEGGEVSQENIVAACLFCNRTRHKAGKALTSDAFKTRAQYRLSKGAWHGLRLTDGVSGRTH</sequence>
<dbReference type="EMBL" id="VTUX01000004">
    <property type="protein sequence ID" value="KAA1191991.1"/>
    <property type="molecule type" value="Genomic_DNA"/>
</dbReference>
<proteinExistence type="predicted"/>
<dbReference type="Proteomes" id="UP000323708">
    <property type="component" value="Unassembled WGS sequence"/>
</dbReference>
<keyword evidence="2" id="KW-0255">Endonuclease</keyword>
<dbReference type="InterPro" id="IPR002711">
    <property type="entry name" value="HNH"/>
</dbReference>